<evidence type="ECO:0000256" key="4">
    <source>
        <dbReference type="ARBA" id="ARBA00022833"/>
    </source>
</evidence>
<dbReference type="AlphaFoldDB" id="A0A840VB38"/>
<organism evidence="7 8">
    <name type="scientific">Haloferula luteola</name>
    <dbReference type="NCBI Taxonomy" id="595692"/>
    <lineage>
        <taxon>Bacteria</taxon>
        <taxon>Pseudomonadati</taxon>
        <taxon>Verrucomicrobiota</taxon>
        <taxon>Verrucomicrobiia</taxon>
        <taxon>Verrucomicrobiales</taxon>
        <taxon>Verrucomicrobiaceae</taxon>
        <taxon>Haloferula</taxon>
    </lineage>
</organism>
<evidence type="ECO:0000256" key="2">
    <source>
        <dbReference type="ARBA" id="ARBA00022723"/>
    </source>
</evidence>
<keyword evidence="8" id="KW-1185">Reference proteome</keyword>
<dbReference type="InterPro" id="IPR024079">
    <property type="entry name" value="MetalloPept_cat_dom_sf"/>
</dbReference>
<accession>A0A840VB38</accession>
<keyword evidence="3" id="KW-0378">Hydrolase</keyword>
<gene>
    <name evidence="7" type="ORF">HNR46_001253</name>
</gene>
<evidence type="ECO:0000313" key="8">
    <source>
        <dbReference type="Proteomes" id="UP000557717"/>
    </source>
</evidence>
<dbReference type="GO" id="GO:0008270">
    <property type="term" value="F:zinc ion binding"/>
    <property type="evidence" value="ECO:0007669"/>
    <property type="project" value="InterPro"/>
</dbReference>
<protein>
    <recommendedName>
        <fullName evidence="6">Peptidase M10 metallopeptidase domain-containing protein</fullName>
    </recommendedName>
</protein>
<evidence type="ECO:0000259" key="6">
    <source>
        <dbReference type="Pfam" id="PF00413"/>
    </source>
</evidence>
<dbReference type="EMBL" id="JACHFD010000005">
    <property type="protein sequence ID" value="MBB5351019.1"/>
    <property type="molecule type" value="Genomic_DNA"/>
</dbReference>
<sequence>MRVIAFAAVLLPISVSAITVELDYRYDTNGFFDQPGAREAMRAVADHFEALLHDSLSAIQSTGSNNWIPRFFHPATGDYYTASELQNMVVPADTLIVFPGGRSLAGGTVGQGGPGGFSASGNQTWFDLVRFRGQTGATLASSTSTDFGPWGGSITFDTDETWNFDIQGRPANSQIDFVSIALHEMSHLLGFGTAASFDHYISGTTFTGPASSAVWGGAAPLDSGLGHWRNDGACAYPLGYVPSNPDNVLSLTCQSFGRPHAEDQIAIMDPGSCTIPSITYLQVLTDLDLAGLRDVGWEVSPPPRLNAPQLAPLASSLSWPTTSGISYRLRRSIDLISWTTLTGPTPGNGDIATYQDSNAPTDRAFYQLETSLPTTAPSFTSPPPPEVTEGILIVHPRIVDACGTCPCCDSED</sequence>
<dbReference type="GO" id="GO:0031012">
    <property type="term" value="C:extracellular matrix"/>
    <property type="evidence" value="ECO:0007669"/>
    <property type="project" value="InterPro"/>
</dbReference>
<dbReference type="Proteomes" id="UP000557717">
    <property type="component" value="Unassembled WGS sequence"/>
</dbReference>
<dbReference type="RefSeq" id="WP_184016827.1">
    <property type="nucleotide sequence ID" value="NZ_JACHFD010000005.1"/>
</dbReference>
<evidence type="ECO:0000256" key="5">
    <source>
        <dbReference type="SAM" id="SignalP"/>
    </source>
</evidence>
<evidence type="ECO:0000256" key="1">
    <source>
        <dbReference type="ARBA" id="ARBA00022670"/>
    </source>
</evidence>
<dbReference type="Gene3D" id="3.40.390.10">
    <property type="entry name" value="Collagenase (Catalytic Domain)"/>
    <property type="match status" value="1"/>
</dbReference>
<feature type="chain" id="PRO_5032584855" description="Peptidase M10 metallopeptidase domain-containing protein" evidence="5">
    <location>
        <begin position="18"/>
        <end position="412"/>
    </location>
</feature>
<proteinExistence type="predicted"/>
<dbReference type="InterPro" id="IPR001818">
    <property type="entry name" value="Pept_M10_metallopeptidase"/>
</dbReference>
<evidence type="ECO:0000313" key="7">
    <source>
        <dbReference type="EMBL" id="MBB5351019.1"/>
    </source>
</evidence>
<keyword evidence="5" id="KW-0732">Signal</keyword>
<evidence type="ECO:0000256" key="3">
    <source>
        <dbReference type="ARBA" id="ARBA00022801"/>
    </source>
</evidence>
<dbReference type="GO" id="GO:0006508">
    <property type="term" value="P:proteolysis"/>
    <property type="evidence" value="ECO:0007669"/>
    <property type="project" value="UniProtKB-KW"/>
</dbReference>
<feature type="domain" description="Peptidase M10 metallopeptidase" evidence="6">
    <location>
        <begin position="131"/>
        <end position="192"/>
    </location>
</feature>
<comment type="caution">
    <text evidence="7">The sequence shown here is derived from an EMBL/GenBank/DDBJ whole genome shotgun (WGS) entry which is preliminary data.</text>
</comment>
<feature type="signal peptide" evidence="5">
    <location>
        <begin position="1"/>
        <end position="17"/>
    </location>
</feature>
<dbReference type="Pfam" id="PF00413">
    <property type="entry name" value="Peptidase_M10"/>
    <property type="match status" value="1"/>
</dbReference>
<keyword evidence="2" id="KW-0479">Metal-binding</keyword>
<dbReference type="SUPFAM" id="SSF55486">
    <property type="entry name" value="Metalloproteases ('zincins'), catalytic domain"/>
    <property type="match status" value="1"/>
</dbReference>
<name>A0A840VB38_9BACT</name>
<reference evidence="7 8" key="1">
    <citation type="submission" date="2020-08" db="EMBL/GenBank/DDBJ databases">
        <title>Genomic Encyclopedia of Type Strains, Phase IV (KMG-IV): sequencing the most valuable type-strain genomes for metagenomic binning, comparative biology and taxonomic classification.</title>
        <authorList>
            <person name="Goeker M."/>
        </authorList>
    </citation>
    <scope>NUCLEOTIDE SEQUENCE [LARGE SCALE GENOMIC DNA]</scope>
    <source>
        <strain evidence="7 8">YC6886</strain>
    </source>
</reference>
<keyword evidence="1" id="KW-0645">Protease</keyword>
<keyword evidence="4" id="KW-0862">Zinc</keyword>
<dbReference type="GO" id="GO:0004222">
    <property type="term" value="F:metalloendopeptidase activity"/>
    <property type="evidence" value="ECO:0007669"/>
    <property type="project" value="InterPro"/>
</dbReference>